<evidence type="ECO:0000313" key="2">
    <source>
        <dbReference type="EMBL" id="MCA9727014.1"/>
    </source>
</evidence>
<gene>
    <name evidence="2" type="ORF">KC729_04970</name>
</gene>
<evidence type="ECO:0000256" key="1">
    <source>
        <dbReference type="SAM" id="Phobius"/>
    </source>
</evidence>
<feature type="transmembrane region" description="Helical" evidence="1">
    <location>
        <begin position="20"/>
        <end position="43"/>
    </location>
</feature>
<dbReference type="EMBL" id="JAGQHR010000097">
    <property type="protein sequence ID" value="MCA9727014.1"/>
    <property type="molecule type" value="Genomic_DNA"/>
</dbReference>
<reference evidence="2" key="1">
    <citation type="submission" date="2020-04" db="EMBL/GenBank/DDBJ databases">
        <authorList>
            <person name="Zhang T."/>
        </authorList>
    </citation>
    <scope>NUCLEOTIDE SEQUENCE</scope>
    <source>
        <strain evidence="2">HKST-UBA01</strain>
    </source>
</reference>
<dbReference type="Proteomes" id="UP000697710">
    <property type="component" value="Unassembled WGS sequence"/>
</dbReference>
<comment type="caution">
    <text evidence="2">The sequence shown here is derived from an EMBL/GenBank/DDBJ whole genome shotgun (WGS) entry which is preliminary data.</text>
</comment>
<name>A0A956LWV9_UNCEI</name>
<evidence type="ECO:0000313" key="3">
    <source>
        <dbReference type="Proteomes" id="UP000697710"/>
    </source>
</evidence>
<organism evidence="2 3">
    <name type="scientific">Eiseniibacteriota bacterium</name>
    <dbReference type="NCBI Taxonomy" id="2212470"/>
    <lineage>
        <taxon>Bacteria</taxon>
        <taxon>Candidatus Eiseniibacteriota</taxon>
    </lineage>
</organism>
<protein>
    <submittedName>
        <fullName evidence="2">Uncharacterized protein</fullName>
    </submittedName>
</protein>
<dbReference type="AlphaFoldDB" id="A0A956LWV9"/>
<sequence length="323" mass="35643">MNGPSSRSDAPPRGTLRPRLVVWVALPVLILGVSYFLFVEYVLESQGVGVEGVRLALRIGGLALVAIALVLAAACGFLLADRVSRPIRALLRLVESGELPAGRSLFLHHRDWEVFQLYRRVTALVQQNQTGAKALEELESQRSSIEHLRQELQRTGPHGIALPVVLAQPGRLEPILDAMETNRGRLVAFLSELRERVAELCGEIQRAQALEPPVGNGGDRPIDPKVRMGEIRESLVRLRTFGTIWSLEIERSRVDGNVGEMFDRFTQQIEAVEASIDDAVAGWSGIPERGVSTGPVDAMRDSWTTLAEKVGSLVRKLDEVRDR</sequence>
<feature type="transmembrane region" description="Helical" evidence="1">
    <location>
        <begin position="55"/>
        <end position="80"/>
    </location>
</feature>
<keyword evidence="1" id="KW-1133">Transmembrane helix</keyword>
<keyword evidence="1" id="KW-0472">Membrane</keyword>
<keyword evidence="1" id="KW-0812">Transmembrane</keyword>
<reference evidence="2" key="2">
    <citation type="journal article" date="2021" name="Microbiome">
        <title>Successional dynamics and alternative stable states in a saline activated sludge microbial community over 9 years.</title>
        <authorList>
            <person name="Wang Y."/>
            <person name="Ye J."/>
            <person name="Ju F."/>
            <person name="Liu L."/>
            <person name="Boyd J.A."/>
            <person name="Deng Y."/>
            <person name="Parks D.H."/>
            <person name="Jiang X."/>
            <person name="Yin X."/>
            <person name="Woodcroft B.J."/>
            <person name="Tyson G.W."/>
            <person name="Hugenholtz P."/>
            <person name="Polz M.F."/>
            <person name="Zhang T."/>
        </authorList>
    </citation>
    <scope>NUCLEOTIDE SEQUENCE</scope>
    <source>
        <strain evidence="2">HKST-UBA01</strain>
    </source>
</reference>
<proteinExistence type="predicted"/>
<accession>A0A956LWV9</accession>